<proteinExistence type="predicted"/>
<dbReference type="OrthoDB" id="7033750at2"/>
<reference evidence="1 2" key="1">
    <citation type="submission" date="2016-10" db="EMBL/GenBank/DDBJ databases">
        <authorList>
            <person name="de Groot N.N."/>
        </authorList>
    </citation>
    <scope>NUCLEOTIDE SEQUENCE [LARGE SCALE GENOMIC DNA]</scope>
    <source>
        <strain evidence="1 2">DSM 11363</strain>
    </source>
</reference>
<dbReference type="EMBL" id="FOHW01000060">
    <property type="protein sequence ID" value="SEU10280.1"/>
    <property type="molecule type" value="Genomic_DNA"/>
</dbReference>
<dbReference type="AlphaFoldDB" id="A0A1I0JJ44"/>
<evidence type="ECO:0000313" key="2">
    <source>
        <dbReference type="Proteomes" id="UP000182332"/>
    </source>
</evidence>
<dbReference type="RefSeq" id="WP_074893409.1">
    <property type="nucleotide sequence ID" value="NZ_FOHW01000060.1"/>
</dbReference>
<name>A0A1I0JJ44_9PSED</name>
<organism evidence="1 2">
    <name type="scientific">Pseudomonas graminis</name>
    <dbReference type="NCBI Taxonomy" id="158627"/>
    <lineage>
        <taxon>Bacteria</taxon>
        <taxon>Pseudomonadati</taxon>
        <taxon>Pseudomonadota</taxon>
        <taxon>Gammaproteobacteria</taxon>
        <taxon>Pseudomonadales</taxon>
        <taxon>Pseudomonadaceae</taxon>
        <taxon>Pseudomonas</taxon>
    </lineage>
</organism>
<evidence type="ECO:0000313" key="1">
    <source>
        <dbReference type="EMBL" id="SEU10280.1"/>
    </source>
</evidence>
<accession>A0A1I0JJ44</accession>
<gene>
    <name evidence="1" type="ORF">SAMN05216197_16022</name>
</gene>
<sequence length="149" mass="16938">MSNQAKRLSDCPAQRLAHCRGVDVHAMPEEGPLQRAWKAGYDTGYYVKNPCHERDFVPSEHIRAVVEERTPQDYAIEHAGFLATAADQVLAYYQAYTLAQMLADEGGDDGEAELTDAIDEARDDLHEGLRNLREMAYEFRKRRDRAIPQ</sequence>
<protein>
    <submittedName>
        <fullName evidence="1">Uncharacterized protein</fullName>
    </submittedName>
</protein>
<dbReference type="Proteomes" id="UP000182332">
    <property type="component" value="Unassembled WGS sequence"/>
</dbReference>